<evidence type="ECO:0008006" key="3">
    <source>
        <dbReference type="Google" id="ProtNLM"/>
    </source>
</evidence>
<dbReference type="RefSeq" id="WP_144700659.1">
    <property type="nucleotide sequence ID" value="NZ_VNJJ01000004.1"/>
</dbReference>
<organism evidence="1 2">
    <name type="scientific">Cohnella terricola</name>
    <dbReference type="NCBI Taxonomy" id="1289167"/>
    <lineage>
        <taxon>Bacteria</taxon>
        <taxon>Bacillati</taxon>
        <taxon>Bacillota</taxon>
        <taxon>Bacilli</taxon>
        <taxon>Bacillales</taxon>
        <taxon>Paenibacillaceae</taxon>
        <taxon>Cohnella</taxon>
    </lineage>
</organism>
<proteinExistence type="predicted"/>
<dbReference type="AlphaFoldDB" id="A0A559JNE9"/>
<dbReference type="InterPro" id="IPR054228">
    <property type="entry name" value="DUF6953"/>
</dbReference>
<evidence type="ECO:0000313" key="2">
    <source>
        <dbReference type="Proteomes" id="UP000316330"/>
    </source>
</evidence>
<protein>
    <recommendedName>
        <fullName evidence="3">Integron gene cassette protein</fullName>
    </recommendedName>
</protein>
<name>A0A559JNE9_9BACL</name>
<comment type="caution">
    <text evidence="1">The sequence shown here is derived from an EMBL/GenBank/DDBJ whole genome shotgun (WGS) entry which is preliminary data.</text>
</comment>
<dbReference type="Proteomes" id="UP000316330">
    <property type="component" value="Unassembled WGS sequence"/>
</dbReference>
<dbReference type="OrthoDB" id="8454520at2"/>
<sequence length="86" mass="10030">MDYTPDEVAAWMFNELRHAGVLYQEAAVEHIRKHFGERFVYANEKGHVSIDKDVKKAFKKLHGGKAAWDRDAFYWGWTSAIKTQDD</sequence>
<gene>
    <name evidence="1" type="ORF">FPZ45_09635</name>
</gene>
<accession>A0A559JNE9</accession>
<reference evidence="1 2" key="1">
    <citation type="submission" date="2019-07" db="EMBL/GenBank/DDBJ databases">
        <authorList>
            <person name="Kim J."/>
        </authorList>
    </citation>
    <scope>NUCLEOTIDE SEQUENCE [LARGE SCALE GENOMIC DNA]</scope>
    <source>
        <strain evidence="1 2">G13</strain>
    </source>
</reference>
<keyword evidence="2" id="KW-1185">Reference proteome</keyword>
<dbReference type="EMBL" id="VNJJ01000004">
    <property type="protein sequence ID" value="TVY01388.1"/>
    <property type="molecule type" value="Genomic_DNA"/>
</dbReference>
<dbReference type="Pfam" id="PF22266">
    <property type="entry name" value="DUF6953"/>
    <property type="match status" value="1"/>
</dbReference>
<evidence type="ECO:0000313" key="1">
    <source>
        <dbReference type="EMBL" id="TVY01388.1"/>
    </source>
</evidence>